<gene>
    <name evidence="2" type="ORF">BJ085DRAFT_39780</name>
</gene>
<feature type="region of interest" description="Disordered" evidence="1">
    <location>
        <begin position="436"/>
        <end position="474"/>
    </location>
</feature>
<feature type="region of interest" description="Disordered" evidence="1">
    <location>
        <begin position="250"/>
        <end position="285"/>
    </location>
</feature>
<feature type="compositionally biased region" description="Basic residues" evidence="1">
    <location>
        <begin position="766"/>
        <end position="776"/>
    </location>
</feature>
<feature type="compositionally biased region" description="Basic and acidic residues" evidence="1">
    <location>
        <begin position="464"/>
        <end position="474"/>
    </location>
</feature>
<feature type="compositionally biased region" description="Basic residues" evidence="1">
    <location>
        <begin position="636"/>
        <end position="647"/>
    </location>
</feature>
<organism evidence="2 3">
    <name type="scientific">Dimargaris cristalligena</name>
    <dbReference type="NCBI Taxonomy" id="215637"/>
    <lineage>
        <taxon>Eukaryota</taxon>
        <taxon>Fungi</taxon>
        <taxon>Fungi incertae sedis</taxon>
        <taxon>Zoopagomycota</taxon>
        <taxon>Kickxellomycotina</taxon>
        <taxon>Dimargaritomycetes</taxon>
        <taxon>Dimargaritales</taxon>
        <taxon>Dimargaritaceae</taxon>
        <taxon>Dimargaris</taxon>
    </lineage>
</organism>
<evidence type="ECO:0000313" key="3">
    <source>
        <dbReference type="Proteomes" id="UP000268162"/>
    </source>
</evidence>
<feature type="compositionally biased region" description="Pro residues" evidence="1">
    <location>
        <begin position="353"/>
        <end position="364"/>
    </location>
</feature>
<sequence length="890" mass="93843">MSDSEESDFKPVSFVSKRPRLSSRPHSLRSSPAKHSPTTSATSATIGSPGCRYRRSPGGPIRPRSPPLSTPTSATANTGLPSPTSALPQLPLSNTSWLASNTGPSSTVSAPQASLDNFVIEDDDDCSPGNSQLTDVNGYQADRNSPVRTDMANGTTTSQVLLRATPEPPSDPGLYSSPRFLSDSITPLLDSSPILSTANSSACSTPQSFRSARILPVPPGPRNHGSISEAQRLRELLTNQPALPKLVNPFQSDVAPKYPSNRGQTPFNGSSRHVAPKSPGESGLPRASSRLLAKLLNTQSLPACNSLRPGVSAPSTPAHHLMTGRIRQVHKHVVNFSSPAFKIPGQTPQPCLTEPPRPLQPPATPHSLLAPHNFRFSYPDTEPPSNPTDPSSGPDEGELAADPPDNSSADDLVEFEFDFDQSSLGLTQCAPAATPSSISALSNKGGTVAGPTSRRQPSTPLDKPSSRDNQAESHCEDIEEDIAYTQFTYDSAAAALALRRQDPDVLPDITSSPSDGPLVPPWLQAGYYTRNFPVSPGPPTARSPATEVIDLDQSDSDSAALEDMHRICNHLGGSATEDEGSQTDSASPSDDEAGYTSPVEGIMDFQSNGQSDPGLLNYLRQFDCQPKKATRSTGRGSRRTGRGRSVTRRPAPSRGPSDSIAAPSSARDRPTNPTGPPLQLPTPNDAILCMGAKRKIRGDLGSTFFSDTVLQGNSAPPPGFLTVSAGVPCHEHTSTPATGRGRDRRASGPASHRRSTKVRANPERRGKWKTPGRNKRNGPNAGGNAWGSGSTTATATTASTSTSTTPSAHLPTPTTPLGNRRNMGSAIQTRAIASRDNPRPGLSGARPPWAAPFSDSSAFTTSFNHYGQDGDITLGGGDVIWECRGSSTYG</sequence>
<feature type="compositionally biased region" description="Polar residues" evidence="1">
    <location>
        <begin position="77"/>
        <end position="115"/>
    </location>
</feature>
<evidence type="ECO:0000256" key="1">
    <source>
        <dbReference type="SAM" id="MobiDB-lite"/>
    </source>
</evidence>
<feature type="region of interest" description="Disordered" evidence="1">
    <location>
        <begin position="727"/>
        <end position="822"/>
    </location>
</feature>
<protein>
    <submittedName>
        <fullName evidence="2">Uncharacterized protein</fullName>
    </submittedName>
</protein>
<feature type="compositionally biased region" description="Low complexity" evidence="1">
    <location>
        <begin position="787"/>
        <end position="816"/>
    </location>
</feature>
<proteinExistence type="predicted"/>
<feature type="compositionally biased region" description="Polar residues" evidence="1">
    <location>
        <begin position="436"/>
        <end position="445"/>
    </location>
</feature>
<dbReference type="EMBL" id="ML002589">
    <property type="protein sequence ID" value="RKP36818.1"/>
    <property type="molecule type" value="Genomic_DNA"/>
</dbReference>
<keyword evidence="3" id="KW-1185">Reference proteome</keyword>
<feature type="compositionally biased region" description="Polar residues" evidence="1">
    <location>
        <begin position="128"/>
        <end position="154"/>
    </location>
</feature>
<feature type="compositionally biased region" description="Polar residues" evidence="1">
    <location>
        <begin position="261"/>
        <end position="271"/>
    </location>
</feature>
<dbReference type="AlphaFoldDB" id="A0A4P9ZUA2"/>
<evidence type="ECO:0000313" key="2">
    <source>
        <dbReference type="EMBL" id="RKP36818.1"/>
    </source>
</evidence>
<dbReference type="Proteomes" id="UP000268162">
    <property type="component" value="Unassembled WGS sequence"/>
</dbReference>
<feature type="region of interest" description="Disordered" evidence="1">
    <location>
        <begin position="831"/>
        <end position="850"/>
    </location>
</feature>
<feature type="compositionally biased region" description="Low complexity" evidence="1">
    <location>
        <begin position="400"/>
        <end position="410"/>
    </location>
</feature>
<feature type="compositionally biased region" description="Polar residues" evidence="1">
    <location>
        <begin position="36"/>
        <end position="46"/>
    </location>
</feature>
<feature type="region of interest" description="Disordered" evidence="1">
    <location>
        <begin position="339"/>
        <end position="410"/>
    </location>
</feature>
<accession>A0A4P9ZUA2</accession>
<feature type="compositionally biased region" description="Basic residues" evidence="1">
    <location>
        <begin position="17"/>
        <end position="27"/>
    </location>
</feature>
<feature type="region of interest" description="Disordered" evidence="1">
    <location>
        <begin position="1"/>
        <end position="154"/>
    </location>
</feature>
<reference evidence="3" key="1">
    <citation type="journal article" date="2018" name="Nat. Microbiol.">
        <title>Leveraging single-cell genomics to expand the fungal tree of life.</title>
        <authorList>
            <person name="Ahrendt S.R."/>
            <person name="Quandt C.A."/>
            <person name="Ciobanu D."/>
            <person name="Clum A."/>
            <person name="Salamov A."/>
            <person name="Andreopoulos B."/>
            <person name="Cheng J.F."/>
            <person name="Woyke T."/>
            <person name="Pelin A."/>
            <person name="Henrissat B."/>
            <person name="Reynolds N.K."/>
            <person name="Benny G.L."/>
            <person name="Smith M.E."/>
            <person name="James T.Y."/>
            <person name="Grigoriev I.V."/>
        </authorList>
    </citation>
    <scope>NUCLEOTIDE SEQUENCE [LARGE SCALE GENOMIC DNA]</scope>
    <source>
        <strain evidence="3">RSA 468</strain>
    </source>
</reference>
<feature type="region of interest" description="Disordered" evidence="1">
    <location>
        <begin position="571"/>
        <end position="685"/>
    </location>
</feature>
<name>A0A4P9ZUA2_9FUNG</name>